<proteinExistence type="predicted"/>
<evidence type="ECO:0000313" key="1">
    <source>
        <dbReference type="EMBL" id="POG79904.1"/>
    </source>
</evidence>
<evidence type="ECO:0008006" key="3">
    <source>
        <dbReference type="Google" id="ProtNLM"/>
    </source>
</evidence>
<dbReference type="AlphaFoldDB" id="A0A2P4QQI5"/>
<dbReference type="InterPro" id="IPR011009">
    <property type="entry name" value="Kinase-like_dom_sf"/>
</dbReference>
<dbReference type="SUPFAM" id="SSF56112">
    <property type="entry name" value="Protein kinase-like (PK-like)"/>
    <property type="match status" value="1"/>
</dbReference>
<dbReference type="Gene3D" id="1.10.510.10">
    <property type="entry name" value="Transferase(Phosphotransferase) domain 1"/>
    <property type="match status" value="1"/>
</dbReference>
<keyword evidence="2" id="KW-1185">Reference proteome</keyword>
<comment type="caution">
    <text evidence="1">The sequence shown here is derived from an EMBL/GenBank/DDBJ whole genome shotgun (WGS) entry which is preliminary data.</text>
</comment>
<dbReference type="Proteomes" id="UP000018888">
    <property type="component" value="Unassembled WGS sequence"/>
</dbReference>
<reference evidence="1 2" key="2">
    <citation type="journal article" date="2018" name="New Phytol.">
        <title>High intraspecific genome diversity in the model arbuscular mycorrhizal symbiont Rhizophagus irregularis.</title>
        <authorList>
            <person name="Chen E.C.H."/>
            <person name="Morin E."/>
            <person name="Beaudet D."/>
            <person name="Noel J."/>
            <person name="Yildirir G."/>
            <person name="Ndikumana S."/>
            <person name="Charron P."/>
            <person name="St-Onge C."/>
            <person name="Giorgi J."/>
            <person name="Kruger M."/>
            <person name="Marton T."/>
            <person name="Ropars J."/>
            <person name="Grigoriev I.V."/>
            <person name="Hainaut M."/>
            <person name="Henrissat B."/>
            <person name="Roux C."/>
            <person name="Martin F."/>
            <person name="Corradi N."/>
        </authorList>
    </citation>
    <scope>NUCLEOTIDE SEQUENCE [LARGE SCALE GENOMIC DNA]</scope>
    <source>
        <strain evidence="1 2">DAOM 197198</strain>
    </source>
</reference>
<organism evidence="1 2">
    <name type="scientific">Rhizophagus irregularis (strain DAOM 181602 / DAOM 197198 / MUCL 43194)</name>
    <name type="common">Arbuscular mycorrhizal fungus</name>
    <name type="synonym">Glomus intraradices</name>
    <dbReference type="NCBI Taxonomy" id="747089"/>
    <lineage>
        <taxon>Eukaryota</taxon>
        <taxon>Fungi</taxon>
        <taxon>Fungi incertae sedis</taxon>
        <taxon>Mucoromycota</taxon>
        <taxon>Glomeromycotina</taxon>
        <taxon>Glomeromycetes</taxon>
        <taxon>Glomerales</taxon>
        <taxon>Glomeraceae</taxon>
        <taxon>Rhizophagus</taxon>
    </lineage>
</organism>
<dbReference type="EMBL" id="AUPC02000021">
    <property type="protein sequence ID" value="POG79904.1"/>
    <property type="molecule type" value="Genomic_DNA"/>
</dbReference>
<protein>
    <recommendedName>
        <fullName evidence="3">Serine-threonine/tyrosine-protein kinase catalytic domain-containing protein</fullName>
    </recommendedName>
</protein>
<reference evidence="1 2" key="1">
    <citation type="journal article" date="2013" name="Proc. Natl. Acad. Sci. U.S.A.">
        <title>Genome of an arbuscular mycorrhizal fungus provides insight into the oldest plant symbiosis.</title>
        <authorList>
            <person name="Tisserant E."/>
            <person name="Malbreil M."/>
            <person name="Kuo A."/>
            <person name="Kohler A."/>
            <person name="Symeonidi A."/>
            <person name="Balestrini R."/>
            <person name="Charron P."/>
            <person name="Duensing N."/>
            <person name="Frei Dit Frey N."/>
            <person name="Gianinazzi-Pearson V."/>
            <person name="Gilbert L.B."/>
            <person name="Handa Y."/>
            <person name="Herr J.R."/>
            <person name="Hijri M."/>
            <person name="Koul R."/>
            <person name="Kawaguchi M."/>
            <person name="Krajinski F."/>
            <person name="Lammers P.J."/>
            <person name="Masclaux F.G."/>
            <person name="Murat C."/>
            <person name="Morin E."/>
            <person name="Ndikumana S."/>
            <person name="Pagni M."/>
            <person name="Petitpierre D."/>
            <person name="Requena N."/>
            <person name="Rosikiewicz P."/>
            <person name="Riley R."/>
            <person name="Saito K."/>
            <person name="San Clemente H."/>
            <person name="Shapiro H."/>
            <person name="van Tuinen D."/>
            <person name="Becard G."/>
            <person name="Bonfante P."/>
            <person name="Paszkowski U."/>
            <person name="Shachar-Hill Y.Y."/>
            <person name="Tuskan G.A."/>
            <person name="Young P.W."/>
            <person name="Sanders I.R."/>
            <person name="Henrissat B."/>
            <person name="Rensing S.A."/>
            <person name="Grigoriev I.V."/>
            <person name="Corradi N."/>
            <person name="Roux C."/>
            <person name="Martin F."/>
        </authorList>
    </citation>
    <scope>NUCLEOTIDE SEQUENCE [LARGE SCALE GENOMIC DNA]</scope>
    <source>
        <strain evidence="1 2">DAOM 197198</strain>
    </source>
</reference>
<name>A0A2P4QQI5_RHIID</name>
<gene>
    <name evidence="1" type="ORF">GLOIN_2v1764943</name>
</gene>
<evidence type="ECO:0000313" key="2">
    <source>
        <dbReference type="Proteomes" id="UP000018888"/>
    </source>
</evidence>
<accession>A0A2P4QQI5</accession>
<sequence length="158" mass="18937">MKHMILSNCRGKRPEIVKNTPKCFIKLMKKCWDSSPSNRLTIIMLENNISKWIRCIYEYYEMNRDGNYFYEEPNIDSQLKNGMLEFVKANNTLVQNKQIILYRLIHKNYYINCKLTEILVQEEPQGEFIFGVLPFYDRVHDILEIKSLLVYLIAEMQL</sequence>